<comment type="caution">
    <text evidence="2">The sequence shown here is derived from an EMBL/GenBank/DDBJ whole genome shotgun (WGS) entry which is preliminary data.</text>
</comment>
<dbReference type="Gene3D" id="3.30.710.10">
    <property type="entry name" value="Potassium Channel Kv1.1, Chain A"/>
    <property type="match status" value="1"/>
</dbReference>
<dbReference type="Proteomes" id="UP001497382">
    <property type="component" value="Unassembled WGS sequence"/>
</dbReference>
<dbReference type="PANTHER" id="PTHR24413">
    <property type="entry name" value="SPECKLE-TYPE POZ PROTEIN"/>
    <property type="match status" value="1"/>
</dbReference>
<dbReference type="AlphaFoldDB" id="A0AAV2BH58"/>
<protein>
    <recommendedName>
        <fullName evidence="1">BTB domain-containing protein</fullName>
    </recommendedName>
</protein>
<name>A0AAV2BH58_9ARAC</name>
<evidence type="ECO:0000313" key="2">
    <source>
        <dbReference type="EMBL" id="CAL1294975.1"/>
    </source>
</evidence>
<reference evidence="2 3" key="1">
    <citation type="submission" date="2024-04" db="EMBL/GenBank/DDBJ databases">
        <authorList>
            <person name="Rising A."/>
            <person name="Reimegard J."/>
            <person name="Sonavane S."/>
            <person name="Akerstrom W."/>
            <person name="Nylinder S."/>
            <person name="Hedman E."/>
            <person name="Kallberg Y."/>
        </authorList>
    </citation>
    <scope>NUCLEOTIDE SEQUENCE [LARGE SCALE GENOMIC DNA]</scope>
</reference>
<dbReference type="EMBL" id="CAXIEN010000358">
    <property type="protein sequence ID" value="CAL1294975.1"/>
    <property type="molecule type" value="Genomic_DNA"/>
</dbReference>
<keyword evidence="3" id="KW-1185">Reference proteome</keyword>
<evidence type="ECO:0000313" key="3">
    <source>
        <dbReference type="Proteomes" id="UP001497382"/>
    </source>
</evidence>
<dbReference type="SUPFAM" id="SSF54695">
    <property type="entry name" value="POZ domain"/>
    <property type="match status" value="1"/>
</dbReference>
<sequence>MDRSGGGGIECGALDCRLDDTRKGFQNLPLSLTRQAILKNKGSYLQKGNLSLLCECGFSTAVEYAKIERTSYEKPPSATNQSGDNTHSKEIYNAKEKLSACSSGMDDLKAIYNTQLLTDVELKTNTKSFHAHKVWLCARSPVFETMLTSDMREKNNSSISIDDLEDDTLQ</sequence>
<dbReference type="InterPro" id="IPR011333">
    <property type="entry name" value="SKP1/BTB/POZ_sf"/>
</dbReference>
<dbReference type="CDD" id="cd18186">
    <property type="entry name" value="BTB_POZ_ZBTB_KLHL-like"/>
    <property type="match status" value="1"/>
</dbReference>
<dbReference type="InterPro" id="IPR000210">
    <property type="entry name" value="BTB/POZ_dom"/>
</dbReference>
<organism evidence="2 3">
    <name type="scientific">Larinioides sclopetarius</name>
    <dbReference type="NCBI Taxonomy" id="280406"/>
    <lineage>
        <taxon>Eukaryota</taxon>
        <taxon>Metazoa</taxon>
        <taxon>Ecdysozoa</taxon>
        <taxon>Arthropoda</taxon>
        <taxon>Chelicerata</taxon>
        <taxon>Arachnida</taxon>
        <taxon>Araneae</taxon>
        <taxon>Araneomorphae</taxon>
        <taxon>Entelegynae</taxon>
        <taxon>Araneoidea</taxon>
        <taxon>Araneidae</taxon>
        <taxon>Larinioides</taxon>
    </lineage>
</organism>
<gene>
    <name evidence="2" type="ORF">LARSCL_LOCUS19021</name>
</gene>
<dbReference type="PROSITE" id="PS50097">
    <property type="entry name" value="BTB"/>
    <property type="match status" value="1"/>
</dbReference>
<feature type="domain" description="BTB" evidence="1">
    <location>
        <begin position="118"/>
        <end position="170"/>
    </location>
</feature>
<accession>A0AAV2BH58</accession>
<evidence type="ECO:0000259" key="1">
    <source>
        <dbReference type="PROSITE" id="PS50097"/>
    </source>
</evidence>
<proteinExistence type="predicted"/>
<dbReference type="Pfam" id="PF00651">
    <property type="entry name" value="BTB"/>
    <property type="match status" value="1"/>
</dbReference>